<dbReference type="RefSeq" id="WP_307489660.1">
    <property type="nucleotide sequence ID" value="NZ_JAUSVB010000001.1"/>
</dbReference>
<evidence type="ECO:0000256" key="1">
    <source>
        <dbReference type="ARBA" id="ARBA00004651"/>
    </source>
</evidence>
<accession>A0ABU0EAH2</accession>
<name>A0ABU0EAH2_9CELL</name>
<dbReference type="Pfam" id="PF06271">
    <property type="entry name" value="RDD"/>
    <property type="match status" value="1"/>
</dbReference>
<dbReference type="PANTHER" id="PTHR36115:SF6">
    <property type="entry name" value="PROLINE-RICH ANTIGEN HOMOLOG"/>
    <property type="match status" value="1"/>
</dbReference>
<feature type="transmembrane region" description="Helical" evidence="6">
    <location>
        <begin position="115"/>
        <end position="140"/>
    </location>
</feature>
<gene>
    <name evidence="8" type="ORF">J2X26_000568</name>
</gene>
<sequence>MTDTAVLPPDLTMLVDSPPLASWSRRVVAALLDDAILGGATWLLLGSGVVAPTLTPGAVLGPSERDGLIHSPAAWLASGLLVGIFLAMVALQGWTGATPGKRVAGVAVVRVSDGVPAGFFASGLRVVAHLIDAIFLIGYLRPLWNARKQTFADSIVGTQAIQTREPPAHPWFARFRRGPSAVGSTAVSVAAVAVCVLGVGFSTASSSWGGQWENPVPCADDRTLVTRTAYADVVRRGGTTQESRLWISRVTDEDVDKDLSITWTWTTPGGAPDALVETTLTRADGSTIEITQDVTTTADLSGAAVFDPASVPASDLREAGPGWTAQTRLVVGGEVVGSCSVDSADWDAAAVPPASWG</sequence>
<feature type="transmembrane region" description="Helical" evidence="6">
    <location>
        <begin position="73"/>
        <end position="95"/>
    </location>
</feature>
<evidence type="ECO:0000313" key="9">
    <source>
        <dbReference type="Proteomes" id="UP001239626"/>
    </source>
</evidence>
<keyword evidence="5 6" id="KW-0472">Membrane</keyword>
<keyword evidence="4 6" id="KW-1133">Transmembrane helix</keyword>
<dbReference type="EMBL" id="JAUSVB010000001">
    <property type="protein sequence ID" value="MDQ0372271.1"/>
    <property type="molecule type" value="Genomic_DNA"/>
</dbReference>
<proteinExistence type="predicted"/>
<dbReference type="PANTHER" id="PTHR36115">
    <property type="entry name" value="PROLINE-RICH ANTIGEN HOMOLOG-RELATED"/>
    <property type="match status" value="1"/>
</dbReference>
<keyword evidence="2" id="KW-1003">Cell membrane</keyword>
<keyword evidence="9" id="KW-1185">Reference proteome</keyword>
<feature type="domain" description="RDD" evidence="7">
    <location>
        <begin position="20"/>
        <end position="156"/>
    </location>
</feature>
<dbReference type="Proteomes" id="UP001239626">
    <property type="component" value="Unassembled WGS sequence"/>
</dbReference>
<comment type="subcellular location">
    <subcellularLocation>
        <location evidence="1">Cell membrane</location>
        <topology evidence="1">Multi-pass membrane protein</topology>
    </subcellularLocation>
</comment>
<feature type="transmembrane region" description="Helical" evidence="6">
    <location>
        <begin position="40"/>
        <end position="61"/>
    </location>
</feature>
<organism evidence="8 9">
    <name type="scientific">Cellulomonas humilata</name>
    <dbReference type="NCBI Taxonomy" id="144055"/>
    <lineage>
        <taxon>Bacteria</taxon>
        <taxon>Bacillati</taxon>
        <taxon>Actinomycetota</taxon>
        <taxon>Actinomycetes</taxon>
        <taxon>Micrococcales</taxon>
        <taxon>Cellulomonadaceae</taxon>
        <taxon>Cellulomonas</taxon>
    </lineage>
</organism>
<reference evidence="8 9" key="1">
    <citation type="submission" date="2023-07" db="EMBL/GenBank/DDBJ databases">
        <title>Sorghum-associated microbial communities from plants grown in Nebraska, USA.</title>
        <authorList>
            <person name="Schachtman D."/>
        </authorList>
    </citation>
    <scope>NUCLEOTIDE SEQUENCE [LARGE SCALE GENOMIC DNA]</scope>
    <source>
        <strain evidence="8 9">BE332</strain>
    </source>
</reference>
<evidence type="ECO:0000256" key="2">
    <source>
        <dbReference type="ARBA" id="ARBA00022475"/>
    </source>
</evidence>
<protein>
    <submittedName>
        <fullName evidence="8">Mce-associated membrane protein</fullName>
    </submittedName>
</protein>
<evidence type="ECO:0000313" key="8">
    <source>
        <dbReference type="EMBL" id="MDQ0372271.1"/>
    </source>
</evidence>
<keyword evidence="3 6" id="KW-0812">Transmembrane</keyword>
<dbReference type="InterPro" id="IPR010432">
    <property type="entry name" value="RDD"/>
</dbReference>
<evidence type="ECO:0000256" key="3">
    <source>
        <dbReference type="ARBA" id="ARBA00022692"/>
    </source>
</evidence>
<comment type="caution">
    <text evidence="8">The sequence shown here is derived from an EMBL/GenBank/DDBJ whole genome shotgun (WGS) entry which is preliminary data.</text>
</comment>
<evidence type="ECO:0000256" key="4">
    <source>
        <dbReference type="ARBA" id="ARBA00022989"/>
    </source>
</evidence>
<evidence type="ECO:0000256" key="5">
    <source>
        <dbReference type="ARBA" id="ARBA00023136"/>
    </source>
</evidence>
<evidence type="ECO:0000256" key="6">
    <source>
        <dbReference type="SAM" id="Phobius"/>
    </source>
</evidence>
<evidence type="ECO:0000259" key="7">
    <source>
        <dbReference type="Pfam" id="PF06271"/>
    </source>
</evidence>
<dbReference type="InterPro" id="IPR051791">
    <property type="entry name" value="Pra-immunoreactive"/>
</dbReference>
<feature type="transmembrane region" description="Helical" evidence="6">
    <location>
        <begin position="181"/>
        <end position="201"/>
    </location>
</feature>